<comment type="subcellular location">
    <subcellularLocation>
        <location evidence="1">Cell outer membrane</location>
    </subcellularLocation>
</comment>
<comment type="similarity">
    <text evidence="2">Belongs to the SusD family.</text>
</comment>
<dbReference type="EMBL" id="CP119311">
    <property type="protein sequence ID" value="WEK33834.1"/>
    <property type="molecule type" value="Genomic_DNA"/>
</dbReference>
<evidence type="ECO:0000256" key="4">
    <source>
        <dbReference type="ARBA" id="ARBA00023136"/>
    </source>
</evidence>
<evidence type="ECO:0000256" key="1">
    <source>
        <dbReference type="ARBA" id="ARBA00004442"/>
    </source>
</evidence>
<dbReference type="InterPro" id="IPR012944">
    <property type="entry name" value="SusD_RagB_dom"/>
</dbReference>
<dbReference type="InterPro" id="IPR033985">
    <property type="entry name" value="SusD-like_N"/>
</dbReference>
<dbReference type="InterPro" id="IPR011990">
    <property type="entry name" value="TPR-like_helical_dom_sf"/>
</dbReference>
<evidence type="ECO:0000256" key="5">
    <source>
        <dbReference type="ARBA" id="ARBA00023237"/>
    </source>
</evidence>
<keyword evidence="5" id="KW-0998">Cell outer membrane</keyword>
<sequence>MYRNYYFILCLLSLALGSCQKYLDKKPRKALVIPTTLEEVESLLNNENAINMRYSAQLEANADNYYVSTEAYLAATDLDRPVYVWGAQANTLSTWKLYYQFPVLYANLVLENLDRIGFTAANRTEWDRLKGSALFHRSFSFWDLAQLYCHPYDAATLAGPGIVLKTTTGIEETSVRSTVQQTYDQLVNDLKTAIPLLPPRTDVLIRPTRFTAYGALARVYLSMRDYVNAGLYADSCLQDQSALMDFNTLVPVGTPPIKRFNRETIFYARGFFTPAIVYPSAAKVDSVLYASYDDNDLRKTVFFREAPDGGYFFRGSYDGDFRENIIFAGLAVDELLLIRSECHARAGRLTAAMADLNTLMVNRWKNDGSFVPFEAADPGTALAIILRERRKELLYRNLRWSDLRRLNLEGANITLTRKVDNITYTLPPGDPRWVMLIPQEIINYSGMEQNKR</sequence>
<evidence type="ECO:0000313" key="8">
    <source>
        <dbReference type="EMBL" id="WEK33834.1"/>
    </source>
</evidence>
<feature type="domain" description="RagB/SusD" evidence="6">
    <location>
        <begin position="334"/>
        <end position="407"/>
    </location>
</feature>
<dbReference type="Gene3D" id="1.25.40.390">
    <property type="match status" value="2"/>
</dbReference>
<dbReference type="Pfam" id="PF07980">
    <property type="entry name" value="SusD_RagB"/>
    <property type="match status" value="1"/>
</dbReference>
<name>A0AAJ5WMJ1_9BACT</name>
<keyword evidence="3" id="KW-0732">Signal</keyword>
<keyword evidence="4" id="KW-0472">Membrane</keyword>
<dbReference type="PROSITE" id="PS51257">
    <property type="entry name" value="PROKAR_LIPOPROTEIN"/>
    <property type="match status" value="1"/>
</dbReference>
<evidence type="ECO:0000259" key="7">
    <source>
        <dbReference type="Pfam" id="PF14322"/>
    </source>
</evidence>
<feature type="domain" description="SusD-like N-terminal" evidence="7">
    <location>
        <begin position="21"/>
        <end position="221"/>
    </location>
</feature>
<dbReference type="AlphaFoldDB" id="A0AAJ5WMJ1"/>
<evidence type="ECO:0000256" key="3">
    <source>
        <dbReference type="ARBA" id="ARBA00022729"/>
    </source>
</evidence>
<evidence type="ECO:0000256" key="2">
    <source>
        <dbReference type="ARBA" id="ARBA00006275"/>
    </source>
</evidence>
<dbReference type="GO" id="GO:0009279">
    <property type="term" value="C:cell outer membrane"/>
    <property type="evidence" value="ECO:0007669"/>
    <property type="project" value="UniProtKB-SubCell"/>
</dbReference>
<dbReference type="Proteomes" id="UP001220610">
    <property type="component" value="Chromosome"/>
</dbReference>
<evidence type="ECO:0000313" key="9">
    <source>
        <dbReference type="Proteomes" id="UP001220610"/>
    </source>
</evidence>
<evidence type="ECO:0000259" key="6">
    <source>
        <dbReference type="Pfam" id="PF07980"/>
    </source>
</evidence>
<proteinExistence type="inferred from homology"/>
<accession>A0AAJ5WMJ1</accession>
<reference evidence="8" key="1">
    <citation type="submission" date="2023-03" db="EMBL/GenBank/DDBJ databases">
        <title>Andean soil-derived lignocellulolytic bacterial consortium as a source of novel taxa and putative plastic-active enzymes.</title>
        <authorList>
            <person name="Diaz-Garcia L."/>
            <person name="Chuvochina M."/>
            <person name="Feuerriegel G."/>
            <person name="Bunk B."/>
            <person name="Sproer C."/>
            <person name="Streit W.R."/>
            <person name="Rodriguez L.M."/>
            <person name="Overmann J."/>
            <person name="Jimenez D.J."/>
        </authorList>
    </citation>
    <scope>NUCLEOTIDE SEQUENCE</scope>
    <source>
        <strain evidence="8">MAG 7</strain>
    </source>
</reference>
<organism evidence="8 9">
    <name type="scientific">Candidatus Pseudobacter hemicellulosilyticus</name>
    <dbReference type="NCBI Taxonomy" id="3121375"/>
    <lineage>
        <taxon>Bacteria</taxon>
        <taxon>Pseudomonadati</taxon>
        <taxon>Bacteroidota</taxon>
        <taxon>Chitinophagia</taxon>
        <taxon>Chitinophagales</taxon>
        <taxon>Chitinophagaceae</taxon>
        <taxon>Pseudobacter</taxon>
    </lineage>
</organism>
<protein>
    <submittedName>
        <fullName evidence="8">RagB/SusD family nutrient uptake outer membrane protein</fullName>
    </submittedName>
</protein>
<dbReference type="SUPFAM" id="SSF48452">
    <property type="entry name" value="TPR-like"/>
    <property type="match status" value="1"/>
</dbReference>
<dbReference type="Pfam" id="PF14322">
    <property type="entry name" value="SusD-like_3"/>
    <property type="match status" value="1"/>
</dbReference>
<gene>
    <name evidence="8" type="ORF">P0Y53_15180</name>
</gene>